<dbReference type="SUPFAM" id="SSF51735">
    <property type="entry name" value="NAD(P)-binding Rossmann-fold domains"/>
    <property type="match status" value="1"/>
</dbReference>
<accession>A0AAC9EXV6</accession>
<dbReference type="InterPro" id="IPR020904">
    <property type="entry name" value="Sc_DH/Rdtase_CS"/>
</dbReference>
<dbReference type="NCBIfam" id="NF005495">
    <property type="entry name" value="PRK07109.1"/>
    <property type="match status" value="1"/>
</dbReference>
<reference evidence="6" key="1">
    <citation type="submission" date="2015-08" db="EMBL/GenBank/DDBJ databases">
        <title>Complete Genome Sequence of Azospirillum thiophilum BV-S.</title>
        <authorList>
            <person name="Fomenkov A."/>
            <person name="Vincze T."/>
            <person name="Grabovich M."/>
            <person name="Dubinina G."/>
            <person name="Orlova M."/>
            <person name="Belousova E."/>
            <person name="Roberts R.J."/>
        </authorList>
    </citation>
    <scope>NUCLEOTIDE SEQUENCE [LARGE SCALE GENOMIC DNA]</scope>
    <source>
        <strain evidence="6">BV-S</strain>
    </source>
</reference>
<dbReference type="AlphaFoldDB" id="A0AAC9EXV6"/>
<dbReference type="InterPro" id="IPR036291">
    <property type="entry name" value="NAD(P)-bd_dom_sf"/>
</dbReference>
<dbReference type="PANTHER" id="PTHR44196:SF1">
    <property type="entry name" value="DEHYDROGENASE_REDUCTASE SDR FAMILY MEMBER 7B"/>
    <property type="match status" value="1"/>
</dbReference>
<keyword evidence="3" id="KW-0812">Transmembrane</keyword>
<evidence type="ECO:0000313" key="5">
    <source>
        <dbReference type="EMBL" id="ALG72759.1"/>
    </source>
</evidence>
<dbReference type="Pfam" id="PF00106">
    <property type="entry name" value="adh_short"/>
    <property type="match status" value="1"/>
</dbReference>
<dbReference type="PRINTS" id="PR00081">
    <property type="entry name" value="GDHRDH"/>
</dbReference>
<sequence length="361" mass="39320">MSLSRDFPSFPVVCITGASAGVGRATALAFAAYRQASIGLIARSADALEEVKREVERLGGRALVLPLDVADAGALEDAADRVEEMFGPVDVWINAAMVTVFGPVRSVTPEELKRVTEVTYLGSAYAIQTALRRMRKRDRGTILQVGSALAYRSIPLQSAYCGAKHAVQGFIDSLRSELHHEGSRIRLTAVHLPAVNTPQFEWARSHMRYRARPMGMIFQPEDVARAILHAAENPRREYWLGGPAMLAILGNFLAPGLIDRHLSATAIDGQLTDECEKPGRPDNLYHPVDGLHRARGRFGMPHNSLRLTVPGGSARAIAMVAGVLLAGGLGYAMRNLAFQSRAAERRETASAESWRRHADIP</sequence>
<reference evidence="5 6" key="2">
    <citation type="journal article" date="2016" name="Genome Announc.">
        <title>Complete Genome Sequence of a Strain of Azospirillum thiophilum Isolated from a Sulfide Spring.</title>
        <authorList>
            <person name="Fomenkov A."/>
            <person name="Vincze T."/>
            <person name="Grabovich M."/>
            <person name="Anton B.P."/>
            <person name="Dubinina G."/>
            <person name="Orlova M."/>
            <person name="Belousova E."/>
            <person name="Roberts R.J."/>
        </authorList>
    </citation>
    <scope>NUCLEOTIDE SEQUENCE [LARGE SCALE GENOMIC DNA]</scope>
    <source>
        <strain evidence="5 6">BV-S</strain>
    </source>
</reference>
<dbReference type="EMBL" id="CP012402">
    <property type="protein sequence ID" value="ALG72759.1"/>
    <property type="molecule type" value="Genomic_DNA"/>
</dbReference>
<dbReference type="InterPro" id="IPR002347">
    <property type="entry name" value="SDR_fam"/>
</dbReference>
<evidence type="ECO:0000313" key="6">
    <source>
        <dbReference type="Proteomes" id="UP000069935"/>
    </source>
</evidence>
<gene>
    <name evidence="5" type="ORF">AL072_17335</name>
</gene>
<feature type="transmembrane region" description="Helical" evidence="3">
    <location>
        <begin position="313"/>
        <end position="332"/>
    </location>
</feature>
<keyword evidence="2" id="KW-0560">Oxidoreductase</keyword>
<comment type="similarity">
    <text evidence="1">Belongs to the short-chain dehydrogenases/reductases (SDR) family.</text>
</comment>
<evidence type="ECO:0000256" key="2">
    <source>
        <dbReference type="ARBA" id="ARBA00023002"/>
    </source>
</evidence>
<proteinExistence type="inferred from homology"/>
<dbReference type="PANTHER" id="PTHR44196">
    <property type="entry name" value="DEHYDROGENASE/REDUCTASE SDR FAMILY MEMBER 7B"/>
    <property type="match status" value="1"/>
</dbReference>
<keyword evidence="6" id="KW-1185">Reference proteome</keyword>
<dbReference type="Gene3D" id="3.40.50.720">
    <property type="entry name" value="NAD(P)-binding Rossmann-like Domain"/>
    <property type="match status" value="1"/>
</dbReference>
<organism evidence="5 6">
    <name type="scientific">Azospirillum thiophilum</name>
    <dbReference type="NCBI Taxonomy" id="528244"/>
    <lineage>
        <taxon>Bacteria</taxon>
        <taxon>Pseudomonadati</taxon>
        <taxon>Pseudomonadota</taxon>
        <taxon>Alphaproteobacteria</taxon>
        <taxon>Rhodospirillales</taxon>
        <taxon>Azospirillaceae</taxon>
        <taxon>Azospirillum</taxon>
    </lineage>
</organism>
<dbReference type="GO" id="GO:0016491">
    <property type="term" value="F:oxidoreductase activity"/>
    <property type="evidence" value="ECO:0007669"/>
    <property type="project" value="UniProtKB-KW"/>
</dbReference>
<dbReference type="GO" id="GO:0016020">
    <property type="term" value="C:membrane"/>
    <property type="evidence" value="ECO:0007669"/>
    <property type="project" value="TreeGrafter"/>
</dbReference>
<dbReference type="Proteomes" id="UP000069935">
    <property type="component" value="Chromosome 2"/>
</dbReference>
<protein>
    <submittedName>
        <fullName evidence="5">Short-chain dehydrogenase</fullName>
    </submittedName>
</protein>
<evidence type="ECO:0000259" key="4">
    <source>
        <dbReference type="SMART" id="SM00822"/>
    </source>
</evidence>
<keyword evidence="3" id="KW-0472">Membrane</keyword>
<feature type="domain" description="Ketoreductase" evidence="4">
    <location>
        <begin position="11"/>
        <end position="206"/>
    </location>
</feature>
<evidence type="ECO:0000256" key="1">
    <source>
        <dbReference type="ARBA" id="ARBA00006484"/>
    </source>
</evidence>
<evidence type="ECO:0000256" key="3">
    <source>
        <dbReference type="SAM" id="Phobius"/>
    </source>
</evidence>
<dbReference type="InterPro" id="IPR057326">
    <property type="entry name" value="KR_dom"/>
</dbReference>
<dbReference type="SMART" id="SM00822">
    <property type="entry name" value="PKS_KR"/>
    <property type="match status" value="1"/>
</dbReference>
<dbReference type="PROSITE" id="PS00061">
    <property type="entry name" value="ADH_SHORT"/>
    <property type="match status" value="1"/>
</dbReference>
<keyword evidence="3" id="KW-1133">Transmembrane helix</keyword>
<dbReference type="RefSeq" id="WP_045583018.1">
    <property type="nucleotide sequence ID" value="NZ_CP012402.1"/>
</dbReference>
<dbReference type="KEGG" id="ati:AL072_17335"/>
<name>A0AAC9EXV6_9PROT</name>